<organism evidence="3 4">
    <name type="scientific">Candidatus Roizmanbacteria bacterium GW2011_GWB1_40_7</name>
    <dbReference type="NCBI Taxonomy" id="1618482"/>
    <lineage>
        <taxon>Bacteria</taxon>
        <taxon>Candidatus Roizmaniibacteriota</taxon>
    </lineage>
</organism>
<protein>
    <submittedName>
        <fullName evidence="3">Uncharacterized protein</fullName>
    </submittedName>
</protein>
<feature type="region of interest" description="Disordered" evidence="1">
    <location>
        <begin position="201"/>
        <end position="231"/>
    </location>
</feature>
<keyword evidence="2" id="KW-0472">Membrane</keyword>
<gene>
    <name evidence="3" type="ORF">UU14_C0058G0002</name>
</gene>
<dbReference type="EMBL" id="LBZM01000058">
    <property type="protein sequence ID" value="KKR70057.1"/>
    <property type="molecule type" value="Genomic_DNA"/>
</dbReference>
<evidence type="ECO:0000313" key="4">
    <source>
        <dbReference type="Proteomes" id="UP000034664"/>
    </source>
</evidence>
<evidence type="ECO:0000256" key="1">
    <source>
        <dbReference type="SAM" id="MobiDB-lite"/>
    </source>
</evidence>
<name>A0A0G0W456_9BACT</name>
<dbReference type="AlphaFoldDB" id="A0A0G0W456"/>
<evidence type="ECO:0000313" key="3">
    <source>
        <dbReference type="EMBL" id="KKR70057.1"/>
    </source>
</evidence>
<proteinExistence type="predicted"/>
<feature type="compositionally biased region" description="Low complexity" evidence="1">
    <location>
        <begin position="214"/>
        <end position="227"/>
    </location>
</feature>
<keyword evidence="2" id="KW-0812">Transmembrane</keyword>
<comment type="caution">
    <text evidence="3">The sequence shown here is derived from an EMBL/GenBank/DDBJ whole genome shotgun (WGS) entry which is preliminary data.</text>
</comment>
<feature type="transmembrane region" description="Helical" evidence="2">
    <location>
        <begin position="12"/>
        <end position="33"/>
    </location>
</feature>
<dbReference type="Proteomes" id="UP000034664">
    <property type="component" value="Unassembled WGS sequence"/>
</dbReference>
<reference evidence="3 4" key="1">
    <citation type="journal article" date="2015" name="Nature">
        <title>rRNA introns, odd ribosomes, and small enigmatic genomes across a large radiation of phyla.</title>
        <authorList>
            <person name="Brown C.T."/>
            <person name="Hug L.A."/>
            <person name="Thomas B.C."/>
            <person name="Sharon I."/>
            <person name="Castelle C.J."/>
            <person name="Singh A."/>
            <person name="Wilkins M.J."/>
            <person name="Williams K.H."/>
            <person name="Banfield J.F."/>
        </authorList>
    </citation>
    <scope>NUCLEOTIDE SEQUENCE [LARGE SCALE GENOMIC DNA]</scope>
</reference>
<accession>A0A0G0W456</accession>
<evidence type="ECO:0000256" key="2">
    <source>
        <dbReference type="SAM" id="Phobius"/>
    </source>
</evidence>
<sequence length="463" mass="48630">MFWHNHHKGEIATTLTLVTILVLTVGIFAGTQLSQQNTDTRSRAASSSGDGFLVCDSGSDPYNSNTIVVTNKTSQTISNIQSVSFSCKYEPGRIRKGFYKCETCTDSDEVGNPDCQVGIHDPLRSAEFTLAPGDTKTITVNANACEIVQFDVYNPIDQGESPTECYNIGNIGSNYINPGPPNWWPGGIGFGINENASCSSGGYVPPGSNPTPTPTQSQTAPTATRTPTPTPLSCRTAFTNGECKSRTSCLGPSFEVKGDYGCTAPGAGDIICCAPASSTLNQTCGQGAYTGATCKAKSDCLGPLYRDVGDQGCNFPGTASLTCCLPVATPTPTPLASEFFTSVCTAQNPLARCTFKSVCTPDKNWNVIGDFGCSSRGSTYGCCAPTNQPTSTPTQTSQASLSCANLITTRIPGTNSIAVVFKMPGTSLLEGWRSVTLNNVPQGSEFTFAQIGLEGDTTCRVTN</sequence>
<keyword evidence="2" id="KW-1133">Transmembrane helix</keyword>